<reference evidence="2" key="2">
    <citation type="submission" date="2020-12" db="EMBL/GenBank/DDBJ databases">
        <authorList>
            <person name="Kanost M."/>
        </authorList>
    </citation>
    <scope>NUCLEOTIDE SEQUENCE</scope>
</reference>
<reference evidence="2" key="1">
    <citation type="journal article" date="2016" name="Insect Biochem. Mol. Biol.">
        <title>Multifaceted biological insights from a draft genome sequence of the tobacco hornworm moth, Manduca sexta.</title>
        <authorList>
            <person name="Kanost M.R."/>
            <person name="Arrese E.L."/>
            <person name="Cao X."/>
            <person name="Chen Y.R."/>
            <person name="Chellapilla S."/>
            <person name="Goldsmith M.R."/>
            <person name="Grosse-Wilde E."/>
            <person name="Heckel D.G."/>
            <person name="Herndon N."/>
            <person name="Jiang H."/>
            <person name="Papanicolaou A."/>
            <person name="Qu J."/>
            <person name="Soulages J.L."/>
            <person name="Vogel H."/>
            <person name="Walters J."/>
            <person name="Waterhouse R.M."/>
            <person name="Ahn S.J."/>
            <person name="Almeida F.C."/>
            <person name="An C."/>
            <person name="Aqrawi P."/>
            <person name="Bretschneider A."/>
            <person name="Bryant W.B."/>
            <person name="Bucks S."/>
            <person name="Chao H."/>
            <person name="Chevignon G."/>
            <person name="Christen J.M."/>
            <person name="Clarke D.F."/>
            <person name="Dittmer N.T."/>
            <person name="Ferguson L.C.F."/>
            <person name="Garavelou S."/>
            <person name="Gordon K.H.J."/>
            <person name="Gunaratna R.T."/>
            <person name="Han Y."/>
            <person name="Hauser F."/>
            <person name="He Y."/>
            <person name="Heidel-Fischer H."/>
            <person name="Hirsh A."/>
            <person name="Hu Y."/>
            <person name="Jiang H."/>
            <person name="Kalra D."/>
            <person name="Klinner C."/>
            <person name="Konig C."/>
            <person name="Kovar C."/>
            <person name="Kroll A.R."/>
            <person name="Kuwar S.S."/>
            <person name="Lee S.L."/>
            <person name="Lehman R."/>
            <person name="Li K."/>
            <person name="Li Z."/>
            <person name="Liang H."/>
            <person name="Lovelace S."/>
            <person name="Lu Z."/>
            <person name="Mansfield J.H."/>
            <person name="McCulloch K.J."/>
            <person name="Mathew T."/>
            <person name="Morton B."/>
            <person name="Muzny D.M."/>
            <person name="Neunemann D."/>
            <person name="Ongeri F."/>
            <person name="Pauchet Y."/>
            <person name="Pu L.L."/>
            <person name="Pyrousis I."/>
            <person name="Rao X.J."/>
            <person name="Redding A."/>
            <person name="Roesel C."/>
            <person name="Sanchez-Gracia A."/>
            <person name="Schaack S."/>
            <person name="Shukla A."/>
            <person name="Tetreau G."/>
            <person name="Wang Y."/>
            <person name="Xiong G.H."/>
            <person name="Traut W."/>
            <person name="Walsh T.K."/>
            <person name="Worley K.C."/>
            <person name="Wu D."/>
            <person name="Wu W."/>
            <person name="Wu Y.Q."/>
            <person name="Zhang X."/>
            <person name="Zou Z."/>
            <person name="Zucker H."/>
            <person name="Briscoe A.D."/>
            <person name="Burmester T."/>
            <person name="Clem R.J."/>
            <person name="Feyereisen R."/>
            <person name="Grimmelikhuijzen C.J.P."/>
            <person name="Hamodrakas S.J."/>
            <person name="Hansson B.S."/>
            <person name="Huguet E."/>
            <person name="Jermiin L.S."/>
            <person name="Lan Q."/>
            <person name="Lehman H.K."/>
            <person name="Lorenzen M."/>
            <person name="Merzendorfer H."/>
            <person name="Michalopoulos I."/>
            <person name="Morton D.B."/>
            <person name="Muthukrishnan S."/>
            <person name="Oakeshott J.G."/>
            <person name="Palmer W."/>
            <person name="Park Y."/>
            <person name="Passarelli A.L."/>
            <person name="Rozas J."/>
            <person name="Schwartz L.M."/>
            <person name="Smith W."/>
            <person name="Southgate A."/>
            <person name="Vilcinskas A."/>
            <person name="Vogt R."/>
            <person name="Wang P."/>
            <person name="Werren J."/>
            <person name="Yu X.Q."/>
            <person name="Zhou J.J."/>
            <person name="Brown S.J."/>
            <person name="Scherer S.E."/>
            <person name="Richards S."/>
            <person name="Blissard G.W."/>
        </authorList>
    </citation>
    <scope>NUCLEOTIDE SEQUENCE</scope>
</reference>
<comment type="caution">
    <text evidence="2">The sequence shown here is derived from an EMBL/GenBank/DDBJ whole genome shotgun (WGS) entry which is preliminary data.</text>
</comment>
<dbReference type="Proteomes" id="UP000791440">
    <property type="component" value="Unassembled WGS sequence"/>
</dbReference>
<feature type="region of interest" description="Disordered" evidence="1">
    <location>
        <begin position="55"/>
        <end position="93"/>
    </location>
</feature>
<dbReference type="AlphaFoldDB" id="A0A922CRA8"/>
<dbReference type="EMBL" id="JH668479">
    <property type="protein sequence ID" value="KAG6454968.1"/>
    <property type="molecule type" value="Genomic_DNA"/>
</dbReference>
<evidence type="ECO:0000313" key="3">
    <source>
        <dbReference type="Proteomes" id="UP000791440"/>
    </source>
</evidence>
<feature type="compositionally biased region" description="Gly residues" evidence="1">
    <location>
        <begin position="83"/>
        <end position="93"/>
    </location>
</feature>
<organism evidence="2 3">
    <name type="scientific">Manduca sexta</name>
    <name type="common">Tobacco hawkmoth</name>
    <name type="synonym">Tobacco hornworm</name>
    <dbReference type="NCBI Taxonomy" id="7130"/>
    <lineage>
        <taxon>Eukaryota</taxon>
        <taxon>Metazoa</taxon>
        <taxon>Ecdysozoa</taxon>
        <taxon>Arthropoda</taxon>
        <taxon>Hexapoda</taxon>
        <taxon>Insecta</taxon>
        <taxon>Pterygota</taxon>
        <taxon>Neoptera</taxon>
        <taxon>Endopterygota</taxon>
        <taxon>Lepidoptera</taxon>
        <taxon>Glossata</taxon>
        <taxon>Ditrysia</taxon>
        <taxon>Bombycoidea</taxon>
        <taxon>Sphingidae</taxon>
        <taxon>Sphinginae</taxon>
        <taxon>Sphingini</taxon>
        <taxon>Manduca</taxon>
    </lineage>
</organism>
<protein>
    <submittedName>
        <fullName evidence="2">Uncharacterized protein</fullName>
    </submittedName>
</protein>
<accession>A0A922CRA8</accession>
<keyword evidence="3" id="KW-1185">Reference proteome</keyword>
<feature type="compositionally biased region" description="Polar residues" evidence="1">
    <location>
        <begin position="55"/>
        <end position="75"/>
    </location>
</feature>
<proteinExistence type="predicted"/>
<sequence length="340" mass="34963">MYTLIHTYTSNILFENNICNASNYTIADQMPESPTTDAQMRSFETVQKLSDETTLKQNKLQQERSTTIKTEPVTESSEEAPAGGAGGAGGAGAGGAEGAAAQLLRKHGITLLPADDGSTVLNALQSGRTVVLSDAGKLMLKESDELATLSRVSAASVTGAASAASVTGAGGRAGLKVFTLNNKLLLPAHAHSPAKKLIHPNDLQVKFVQLPADNKLNSAGKTIPMKAKAKAASSGAARPAVKIIMNKANFNKLLANATTTRVSHAADAQATKSTNAMSMDSSSVSVGGAGGAGVADVCAVSAEALAALPAAALRALLTRALHELRDTRKALAQLREAQQR</sequence>
<name>A0A922CRA8_MANSE</name>
<evidence type="ECO:0000313" key="2">
    <source>
        <dbReference type="EMBL" id="KAG6454968.1"/>
    </source>
</evidence>
<gene>
    <name evidence="2" type="ORF">O3G_MSEX008979</name>
</gene>
<evidence type="ECO:0000256" key="1">
    <source>
        <dbReference type="SAM" id="MobiDB-lite"/>
    </source>
</evidence>